<name>A0A150PZ42_SORCE</name>
<dbReference type="InterPro" id="IPR011335">
    <property type="entry name" value="Restrct_endonuc-II-like"/>
</dbReference>
<dbReference type="CDD" id="cd06260">
    <property type="entry name" value="DUF820-like"/>
    <property type="match status" value="1"/>
</dbReference>
<proteinExistence type="predicted"/>
<feature type="domain" description="Putative restriction endonuclease" evidence="2">
    <location>
        <begin position="44"/>
        <end position="178"/>
    </location>
</feature>
<dbReference type="OrthoDB" id="5496012at2"/>
<accession>A0A150PZ42</accession>
<organism evidence="3 4">
    <name type="scientific">Sorangium cellulosum</name>
    <name type="common">Polyangium cellulosum</name>
    <dbReference type="NCBI Taxonomy" id="56"/>
    <lineage>
        <taxon>Bacteria</taxon>
        <taxon>Pseudomonadati</taxon>
        <taxon>Myxococcota</taxon>
        <taxon>Polyangia</taxon>
        <taxon>Polyangiales</taxon>
        <taxon>Polyangiaceae</taxon>
        <taxon>Sorangium</taxon>
    </lineage>
</organism>
<dbReference type="EMBL" id="JEMA01001234">
    <property type="protein sequence ID" value="KYF60952.1"/>
    <property type="molecule type" value="Genomic_DNA"/>
</dbReference>
<dbReference type="Gene3D" id="3.90.1570.10">
    <property type="entry name" value="tt1808, chain A"/>
    <property type="match status" value="1"/>
</dbReference>
<dbReference type="SUPFAM" id="SSF52980">
    <property type="entry name" value="Restriction endonuclease-like"/>
    <property type="match status" value="1"/>
</dbReference>
<dbReference type="AlphaFoldDB" id="A0A150PZ42"/>
<protein>
    <recommendedName>
        <fullName evidence="2">Putative restriction endonuclease domain-containing protein</fullName>
    </recommendedName>
</protein>
<dbReference type="InterPro" id="IPR012296">
    <property type="entry name" value="Nuclease_put_TT1808"/>
</dbReference>
<dbReference type="InterPro" id="IPR008538">
    <property type="entry name" value="Uma2"/>
</dbReference>
<sequence>MLARMTARTNGLLPRPPRNTGPIELRDFGPTGRRLGTEADCYDGSPWELHRGELIEQMGSKDIHGIVMALIAALFRTHAREGLTVMTDVYCDLSDPGGPSLRAPDVVVVGDLSSPRNDAYRGTPVLAVEIRGTQSRRYLEEKVKLYLEHEWPWVWIAHAERRELEVVRPGTASITYRPGAEVPLLPELGKHGLGAVPVAALFEERDASRFTDEWVQARTEARTQARAILAVLSARGLAVPEVVRARVLACEQPAALERWLTSAATAASAEAFAAAVDRG</sequence>
<evidence type="ECO:0000313" key="3">
    <source>
        <dbReference type="EMBL" id="KYF60952.1"/>
    </source>
</evidence>
<feature type="region of interest" description="Disordered" evidence="1">
    <location>
        <begin position="1"/>
        <end position="32"/>
    </location>
</feature>
<reference evidence="3 4" key="1">
    <citation type="submission" date="2014-02" db="EMBL/GenBank/DDBJ databases">
        <title>The small core and large imbalanced accessory genome model reveals a collaborative survival strategy of Sorangium cellulosum strains in nature.</title>
        <authorList>
            <person name="Han K."/>
            <person name="Peng R."/>
            <person name="Blom J."/>
            <person name="Li Y.-Z."/>
        </authorList>
    </citation>
    <scope>NUCLEOTIDE SEQUENCE [LARGE SCALE GENOMIC DNA]</scope>
    <source>
        <strain evidence="3 4">So0008-312</strain>
    </source>
</reference>
<evidence type="ECO:0000313" key="4">
    <source>
        <dbReference type="Proteomes" id="UP000075260"/>
    </source>
</evidence>
<dbReference type="Pfam" id="PF05685">
    <property type="entry name" value="Uma2"/>
    <property type="match status" value="1"/>
</dbReference>
<evidence type="ECO:0000259" key="2">
    <source>
        <dbReference type="Pfam" id="PF05685"/>
    </source>
</evidence>
<comment type="caution">
    <text evidence="3">The sequence shown here is derived from an EMBL/GenBank/DDBJ whole genome shotgun (WGS) entry which is preliminary data.</text>
</comment>
<gene>
    <name evidence="3" type="ORF">BE15_38410</name>
</gene>
<dbReference type="Proteomes" id="UP000075260">
    <property type="component" value="Unassembled WGS sequence"/>
</dbReference>
<evidence type="ECO:0000256" key="1">
    <source>
        <dbReference type="SAM" id="MobiDB-lite"/>
    </source>
</evidence>